<accession>A0AAJ2K593</accession>
<evidence type="ECO:0000313" key="2">
    <source>
        <dbReference type="Proteomes" id="UP001250538"/>
    </source>
</evidence>
<proteinExistence type="predicted"/>
<sequence>MKEQNDVTLKYNSLVCLRLSNGEVIKGHVEDSGDDNRIKIRNKEGVQWIPYEEITSIISI</sequence>
<name>A0AAJ2K593_9BACL</name>
<protein>
    <submittedName>
        <fullName evidence="1">Uncharacterized protein</fullName>
    </submittedName>
</protein>
<organism evidence="1 2">
    <name type="scientific">Paenibacillus suaedae</name>
    <dbReference type="NCBI Taxonomy" id="3077233"/>
    <lineage>
        <taxon>Bacteria</taxon>
        <taxon>Bacillati</taxon>
        <taxon>Bacillota</taxon>
        <taxon>Bacilli</taxon>
        <taxon>Bacillales</taxon>
        <taxon>Paenibacillaceae</taxon>
        <taxon>Paenibacillus</taxon>
    </lineage>
</organism>
<dbReference type="EMBL" id="JAVYAA010000010">
    <property type="protein sequence ID" value="MDT8979958.1"/>
    <property type="molecule type" value="Genomic_DNA"/>
</dbReference>
<comment type="caution">
    <text evidence="1">The sequence shown here is derived from an EMBL/GenBank/DDBJ whole genome shotgun (WGS) entry which is preliminary data.</text>
</comment>
<dbReference type="AlphaFoldDB" id="A0AAJ2K593"/>
<dbReference type="RefSeq" id="WP_315747319.1">
    <property type="nucleotide sequence ID" value="NZ_JAVYAA010000010.1"/>
</dbReference>
<evidence type="ECO:0000313" key="1">
    <source>
        <dbReference type="EMBL" id="MDT8979958.1"/>
    </source>
</evidence>
<reference evidence="2" key="1">
    <citation type="submission" date="2023-09" db="EMBL/GenBank/DDBJ databases">
        <title>Paenibacillus sp. chi10 Genome sequencing and assembly.</title>
        <authorList>
            <person name="Kim I."/>
        </authorList>
    </citation>
    <scope>NUCLEOTIDE SEQUENCE [LARGE SCALE GENOMIC DNA]</scope>
    <source>
        <strain evidence="2">chi10</strain>
    </source>
</reference>
<dbReference type="Proteomes" id="UP001250538">
    <property type="component" value="Unassembled WGS sequence"/>
</dbReference>
<gene>
    <name evidence="1" type="ORF">RQP50_27390</name>
</gene>
<keyword evidence="2" id="KW-1185">Reference proteome</keyword>